<dbReference type="Gene3D" id="3.40.50.300">
    <property type="entry name" value="P-loop containing nucleotide triphosphate hydrolases"/>
    <property type="match status" value="1"/>
</dbReference>
<organism evidence="6 7">
    <name type="scientific">Paludibacter jiangxiensis</name>
    <dbReference type="NCBI Taxonomy" id="681398"/>
    <lineage>
        <taxon>Bacteria</taxon>
        <taxon>Pseudomonadati</taxon>
        <taxon>Bacteroidota</taxon>
        <taxon>Bacteroidia</taxon>
        <taxon>Bacteroidales</taxon>
        <taxon>Paludibacteraceae</taxon>
        <taxon>Paludibacter</taxon>
    </lineage>
</organism>
<evidence type="ECO:0000313" key="7">
    <source>
        <dbReference type="Proteomes" id="UP000076586"/>
    </source>
</evidence>
<protein>
    <submittedName>
        <fullName evidence="6">MutS domain V</fullName>
    </submittedName>
</protein>
<dbReference type="GO" id="GO:0006298">
    <property type="term" value="P:mismatch repair"/>
    <property type="evidence" value="ECO:0007669"/>
    <property type="project" value="InterPro"/>
</dbReference>
<dbReference type="Pfam" id="PF00488">
    <property type="entry name" value="MutS_V"/>
    <property type="match status" value="1"/>
</dbReference>
<keyword evidence="4" id="KW-1133">Transmembrane helix</keyword>
<dbReference type="InterPro" id="IPR027417">
    <property type="entry name" value="P-loop_NTPase"/>
</dbReference>
<dbReference type="PANTHER" id="PTHR11361">
    <property type="entry name" value="DNA MISMATCH REPAIR PROTEIN MUTS FAMILY MEMBER"/>
    <property type="match status" value="1"/>
</dbReference>
<evidence type="ECO:0000256" key="2">
    <source>
        <dbReference type="ARBA" id="ARBA00022840"/>
    </source>
</evidence>
<dbReference type="GO" id="GO:0005524">
    <property type="term" value="F:ATP binding"/>
    <property type="evidence" value="ECO:0007669"/>
    <property type="project" value="UniProtKB-KW"/>
</dbReference>
<dbReference type="InterPro" id="IPR045076">
    <property type="entry name" value="MutS"/>
</dbReference>
<dbReference type="SMART" id="SM00534">
    <property type="entry name" value="MUTSac"/>
    <property type="match status" value="1"/>
</dbReference>
<keyword evidence="7" id="KW-1185">Reference proteome</keyword>
<feature type="transmembrane region" description="Helical" evidence="4">
    <location>
        <begin position="216"/>
        <end position="238"/>
    </location>
</feature>
<dbReference type="GO" id="GO:0005829">
    <property type="term" value="C:cytosol"/>
    <property type="evidence" value="ECO:0007669"/>
    <property type="project" value="TreeGrafter"/>
</dbReference>
<dbReference type="PANTHER" id="PTHR11361:SF99">
    <property type="entry name" value="DNA MISMATCH REPAIR PROTEIN"/>
    <property type="match status" value="1"/>
</dbReference>
<dbReference type="RefSeq" id="WP_068704789.1">
    <property type="nucleotide sequence ID" value="NZ_BDCR01000004.1"/>
</dbReference>
<dbReference type="Gene3D" id="1.10.1420.10">
    <property type="match status" value="1"/>
</dbReference>
<dbReference type="SUPFAM" id="SSF48334">
    <property type="entry name" value="DNA repair protein MutS, domain III"/>
    <property type="match status" value="1"/>
</dbReference>
<feature type="transmembrane region" description="Helical" evidence="4">
    <location>
        <begin position="324"/>
        <end position="342"/>
    </location>
</feature>
<evidence type="ECO:0000256" key="3">
    <source>
        <dbReference type="ARBA" id="ARBA00023125"/>
    </source>
</evidence>
<evidence type="ECO:0000256" key="1">
    <source>
        <dbReference type="ARBA" id="ARBA00022741"/>
    </source>
</evidence>
<feature type="transmembrane region" description="Helical" evidence="4">
    <location>
        <begin position="27"/>
        <end position="46"/>
    </location>
</feature>
<dbReference type="SUPFAM" id="SSF52540">
    <property type="entry name" value="P-loop containing nucleoside triphosphate hydrolases"/>
    <property type="match status" value="1"/>
</dbReference>
<dbReference type="GO" id="GO:0030983">
    <property type="term" value="F:mismatched DNA binding"/>
    <property type="evidence" value="ECO:0007669"/>
    <property type="project" value="InterPro"/>
</dbReference>
<dbReference type="STRING" id="681398.PJIAN_439"/>
<dbReference type="AlphaFoldDB" id="A0A171AC16"/>
<name>A0A171AC16_9BACT</name>
<dbReference type="Proteomes" id="UP000076586">
    <property type="component" value="Unassembled WGS sequence"/>
</dbReference>
<dbReference type="OrthoDB" id="9802448at2"/>
<comment type="caution">
    <text evidence="6">The sequence shown here is derived from an EMBL/GenBank/DDBJ whole genome shotgun (WGS) entry which is preliminary data.</text>
</comment>
<reference evidence="7" key="1">
    <citation type="submission" date="2016-04" db="EMBL/GenBank/DDBJ databases">
        <title>Draft genome sequence of Paludibacter jiangxiensis strain NM7.</title>
        <authorList>
            <person name="Qiu Y."/>
            <person name="Matsuura N."/>
            <person name="Ohashi A."/>
            <person name="Tourlousse M.D."/>
            <person name="Sekiguchi Y."/>
        </authorList>
    </citation>
    <scope>NUCLEOTIDE SEQUENCE [LARGE SCALE GENOMIC DNA]</scope>
    <source>
        <strain evidence="7">NM7</strain>
    </source>
</reference>
<accession>A0A171AC16</accession>
<keyword evidence="4" id="KW-0472">Membrane</keyword>
<dbReference type="GO" id="GO:0140664">
    <property type="term" value="F:ATP-dependent DNA damage sensor activity"/>
    <property type="evidence" value="ECO:0007669"/>
    <property type="project" value="InterPro"/>
</dbReference>
<evidence type="ECO:0000256" key="4">
    <source>
        <dbReference type="SAM" id="Phobius"/>
    </source>
</evidence>
<keyword evidence="2" id="KW-0067">ATP-binding</keyword>
<proteinExistence type="predicted"/>
<keyword evidence="1" id="KW-0547">Nucleotide-binding</keyword>
<gene>
    <name evidence="6" type="ORF">PJIAN_439</name>
</gene>
<dbReference type="InterPro" id="IPR000432">
    <property type="entry name" value="DNA_mismatch_repair_MutS_C"/>
</dbReference>
<dbReference type="InterPro" id="IPR036187">
    <property type="entry name" value="DNA_mismatch_repair_MutS_sf"/>
</dbReference>
<feature type="transmembrane region" description="Helical" evidence="4">
    <location>
        <begin position="52"/>
        <end position="70"/>
    </location>
</feature>
<keyword evidence="3" id="KW-0238">DNA-binding</keyword>
<sequence>MNPHTYYSERIVSLENDLALLKKKSRLLSWARLIAFVGFAGFLILFFTAGHLAPAIIASLFSLVAFTILVNRNLRLEDKITFLTHKVQVNKDELLFLDHNYQQRETGSEFATINPFLANDFDLFGTGSLYQYINRSSTRGGKAALAKALCTQNTDAADILRKQAAIGELCQKNNFIQDFQANGKSYKENGHEANALQSWLAEPDESYSGVVRTATVLAFINIVWTTLAALNILTWASLGFPLFVSILVVGKQSKRIIKAHSQLENISGTFAKFKHLFSLIEEEQFASEYLQTLQKALFGKEQKASSALNSLFRVLALFDIRDNVLLAALLNAFFLFDIHVYYRLLRWKAKYKQDVNGWFSTMTEIDKLVSLATFAFNNGEQTVYPAITQDEFRIIASDMGHPLLPPAGRVNNSITISGTPSVVIITGANMAGKSTFLRTVAVNLILAMNGAPVPAKQFEFTPCNILSSIKIQDSLANHESYFYAELVRLKEIIEQVEQNPRTLVILDEILRGTNTKDKQTGSLGLLDKLISLNTMVIIATHDLVIGNMEQKYPDYVSNHCFEVELTDDQLFFDYKLKDGISKKLNASFLMKKMEIID</sequence>
<dbReference type="EMBL" id="BDCR01000004">
    <property type="protein sequence ID" value="GAT63501.1"/>
    <property type="molecule type" value="Genomic_DNA"/>
</dbReference>
<keyword evidence="4" id="KW-0812">Transmembrane</keyword>
<evidence type="ECO:0000313" key="6">
    <source>
        <dbReference type="EMBL" id="GAT63501.1"/>
    </source>
</evidence>
<evidence type="ECO:0000259" key="5">
    <source>
        <dbReference type="SMART" id="SM00534"/>
    </source>
</evidence>
<reference evidence="7" key="2">
    <citation type="journal article" date="2017" name="Genome Announc.">
        <title>Draft genome sequence of Paludibacter jiangxiensis NM7(T), a propionate-producing fermentative bacterium.</title>
        <authorList>
            <person name="Qiu Y.-L."/>
            <person name="Tourlousse D.M."/>
            <person name="Matsuura N."/>
            <person name="Ohashi A."/>
            <person name="Sekiguchi Y."/>
        </authorList>
    </citation>
    <scope>NUCLEOTIDE SEQUENCE [LARGE SCALE GENOMIC DNA]</scope>
    <source>
        <strain evidence="7">NM7</strain>
    </source>
</reference>
<feature type="domain" description="DNA mismatch repair proteins mutS family" evidence="5">
    <location>
        <begin position="420"/>
        <end position="597"/>
    </location>
</feature>